<evidence type="ECO:0000313" key="2">
    <source>
        <dbReference type="EMBL" id="JAH58461.1"/>
    </source>
</evidence>
<dbReference type="AlphaFoldDB" id="A0A0E9TY45"/>
<protein>
    <submittedName>
        <fullName evidence="2">Uncharacterized protein</fullName>
    </submittedName>
</protein>
<sequence length="46" mass="5103">MFSPSAFVNMSPTLCSMPPKKTGGATSKKRCLHTNSKQLYRGEQQQ</sequence>
<reference evidence="2" key="1">
    <citation type="submission" date="2014-11" db="EMBL/GenBank/DDBJ databases">
        <authorList>
            <person name="Amaro Gonzalez C."/>
        </authorList>
    </citation>
    <scope>NUCLEOTIDE SEQUENCE</scope>
</reference>
<proteinExistence type="predicted"/>
<dbReference type="EMBL" id="GBXM01050116">
    <property type="protein sequence ID" value="JAH58461.1"/>
    <property type="molecule type" value="Transcribed_RNA"/>
</dbReference>
<feature type="compositionally biased region" description="Polar residues" evidence="1">
    <location>
        <begin position="33"/>
        <end position="46"/>
    </location>
</feature>
<name>A0A0E9TY45_ANGAN</name>
<feature type="region of interest" description="Disordered" evidence="1">
    <location>
        <begin position="1"/>
        <end position="46"/>
    </location>
</feature>
<accession>A0A0E9TY45</accession>
<evidence type="ECO:0000256" key="1">
    <source>
        <dbReference type="SAM" id="MobiDB-lite"/>
    </source>
</evidence>
<feature type="compositionally biased region" description="Polar residues" evidence="1">
    <location>
        <begin position="1"/>
        <end position="14"/>
    </location>
</feature>
<reference evidence="2" key="2">
    <citation type="journal article" date="2015" name="Fish Shellfish Immunol.">
        <title>Early steps in the European eel (Anguilla anguilla)-Vibrio vulnificus interaction in the gills: Role of the RtxA13 toxin.</title>
        <authorList>
            <person name="Callol A."/>
            <person name="Pajuelo D."/>
            <person name="Ebbesson L."/>
            <person name="Teles M."/>
            <person name="MacKenzie S."/>
            <person name="Amaro C."/>
        </authorList>
    </citation>
    <scope>NUCLEOTIDE SEQUENCE</scope>
</reference>
<organism evidence="2">
    <name type="scientific">Anguilla anguilla</name>
    <name type="common">European freshwater eel</name>
    <name type="synonym">Muraena anguilla</name>
    <dbReference type="NCBI Taxonomy" id="7936"/>
    <lineage>
        <taxon>Eukaryota</taxon>
        <taxon>Metazoa</taxon>
        <taxon>Chordata</taxon>
        <taxon>Craniata</taxon>
        <taxon>Vertebrata</taxon>
        <taxon>Euteleostomi</taxon>
        <taxon>Actinopterygii</taxon>
        <taxon>Neopterygii</taxon>
        <taxon>Teleostei</taxon>
        <taxon>Anguilliformes</taxon>
        <taxon>Anguillidae</taxon>
        <taxon>Anguilla</taxon>
    </lineage>
</organism>